<evidence type="ECO:0000313" key="4">
    <source>
        <dbReference type="Proteomes" id="UP000830835"/>
    </source>
</evidence>
<proteinExistence type="predicted"/>
<name>A0ABT0C709_THEVL</name>
<evidence type="ECO:0000313" key="3">
    <source>
        <dbReference type="EMBL" id="MCJ2541575.1"/>
    </source>
</evidence>
<sequence>MAPARGRLGWTGLLLMALQLGQPALAQTETRTWSGTGQILSGHGQGATVQLIVETGGGRIWTQSGPALNAPFSGGHTSVNSGDGTWQIQAQGDQLFITFYRGEQIIRWQLRPTSAAPSPSTPTDVSTGAPEESTALPVQELVIPVLSLPTNP</sequence>
<feature type="signal peptide" evidence="2">
    <location>
        <begin position="1"/>
        <end position="26"/>
    </location>
</feature>
<dbReference type="RefSeq" id="WP_244348679.1">
    <property type="nucleotide sequence ID" value="NZ_JAFIRA010000002.1"/>
</dbReference>
<feature type="chain" id="PRO_5046820042" description="Secreted protein" evidence="2">
    <location>
        <begin position="27"/>
        <end position="152"/>
    </location>
</feature>
<dbReference type="Proteomes" id="UP000830835">
    <property type="component" value="Unassembled WGS sequence"/>
</dbReference>
<reference evidence="3" key="1">
    <citation type="submission" date="2021-02" db="EMBL/GenBank/DDBJ databases">
        <title>The CRISPR/cas machinery reduction and long-range gene transfer in the hot spring cyanobacterium Synechococcus.</title>
        <authorList>
            <person name="Dvorak P."/>
            <person name="Jahodarova E."/>
            <person name="Hasler P."/>
            <person name="Poulickova A."/>
        </authorList>
    </citation>
    <scope>NUCLEOTIDE SEQUENCE</scope>
    <source>
        <strain evidence="3">Rupite</strain>
    </source>
</reference>
<evidence type="ECO:0000256" key="2">
    <source>
        <dbReference type="SAM" id="SignalP"/>
    </source>
</evidence>
<accession>A0ABT0C709</accession>
<dbReference type="EMBL" id="JAFIRA010000002">
    <property type="protein sequence ID" value="MCJ2541575.1"/>
    <property type="molecule type" value="Genomic_DNA"/>
</dbReference>
<evidence type="ECO:0008006" key="5">
    <source>
        <dbReference type="Google" id="ProtNLM"/>
    </source>
</evidence>
<protein>
    <recommendedName>
        <fullName evidence="5">Secreted protein</fullName>
    </recommendedName>
</protein>
<evidence type="ECO:0000256" key="1">
    <source>
        <dbReference type="SAM" id="MobiDB-lite"/>
    </source>
</evidence>
<keyword evidence="2" id="KW-0732">Signal</keyword>
<gene>
    <name evidence="3" type="ORF">JX360_01425</name>
</gene>
<organism evidence="3 4">
    <name type="scientific">Thermostichus vulcanus str. 'Rupite'</name>
    <dbReference type="NCBI Taxonomy" id="2813851"/>
    <lineage>
        <taxon>Bacteria</taxon>
        <taxon>Bacillati</taxon>
        <taxon>Cyanobacteriota</taxon>
        <taxon>Cyanophyceae</taxon>
        <taxon>Thermostichales</taxon>
        <taxon>Thermostichaceae</taxon>
        <taxon>Thermostichus</taxon>
    </lineage>
</organism>
<feature type="compositionally biased region" description="Low complexity" evidence="1">
    <location>
        <begin position="112"/>
        <end position="127"/>
    </location>
</feature>
<feature type="region of interest" description="Disordered" evidence="1">
    <location>
        <begin position="111"/>
        <end position="134"/>
    </location>
</feature>
<comment type="caution">
    <text evidence="3">The sequence shown here is derived from an EMBL/GenBank/DDBJ whole genome shotgun (WGS) entry which is preliminary data.</text>
</comment>
<keyword evidence="4" id="KW-1185">Reference proteome</keyword>